<organism evidence="4 5">
    <name type="scientific">Aegilops tauschii subsp. strangulata</name>
    <name type="common">Goatgrass</name>
    <dbReference type="NCBI Taxonomy" id="200361"/>
    <lineage>
        <taxon>Eukaryota</taxon>
        <taxon>Viridiplantae</taxon>
        <taxon>Streptophyta</taxon>
        <taxon>Embryophyta</taxon>
        <taxon>Tracheophyta</taxon>
        <taxon>Spermatophyta</taxon>
        <taxon>Magnoliopsida</taxon>
        <taxon>Liliopsida</taxon>
        <taxon>Poales</taxon>
        <taxon>Poaceae</taxon>
        <taxon>BOP clade</taxon>
        <taxon>Pooideae</taxon>
        <taxon>Triticodae</taxon>
        <taxon>Triticeae</taxon>
        <taxon>Triticinae</taxon>
        <taxon>Aegilops</taxon>
    </lineage>
</organism>
<dbReference type="AlphaFoldDB" id="A0A453RKC8"/>
<dbReference type="GO" id="GO:0046872">
    <property type="term" value="F:metal ion binding"/>
    <property type="evidence" value="ECO:0007669"/>
    <property type="project" value="UniProtKB-KW"/>
</dbReference>
<evidence type="ECO:0000256" key="2">
    <source>
        <dbReference type="ARBA" id="ARBA00022723"/>
    </source>
</evidence>
<reference evidence="5" key="1">
    <citation type="journal article" date="2014" name="Science">
        <title>Ancient hybridizations among the ancestral genomes of bread wheat.</title>
        <authorList>
            <consortium name="International Wheat Genome Sequencing Consortium,"/>
            <person name="Marcussen T."/>
            <person name="Sandve S.R."/>
            <person name="Heier L."/>
            <person name="Spannagl M."/>
            <person name="Pfeifer M."/>
            <person name="Jakobsen K.S."/>
            <person name="Wulff B.B."/>
            <person name="Steuernagel B."/>
            <person name="Mayer K.F."/>
            <person name="Olsen O.A."/>
        </authorList>
    </citation>
    <scope>NUCLEOTIDE SEQUENCE [LARGE SCALE GENOMIC DNA]</scope>
    <source>
        <strain evidence="5">cv. AL8/78</strain>
    </source>
</reference>
<evidence type="ECO:0000256" key="3">
    <source>
        <dbReference type="ARBA" id="ARBA00023211"/>
    </source>
</evidence>
<dbReference type="PANTHER" id="PTHR45668:SF9">
    <property type="entry name" value="SERINE_THREONINE-PROTEIN PHOSPHATASE 7"/>
    <property type="match status" value="1"/>
</dbReference>
<dbReference type="EnsemblPlants" id="AET7Gv20611200.8">
    <property type="protein sequence ID" value="AET7Gv20611200.8"/>
    <property type="gene ID" value="AET7Gv20611200"/>
</dbReference>
<keyword evidence="3" id="KW-0464">Manganese</keyword>
<reference evidence="5" key="2">
    <citation type="journal article" date="2017" name="Nat. Plants">
        <title>The Aegilops tauschii genome reveals multiple impacts of transposons.</title>
        <authorList>
            <person name="Zhao G."/>
            <person name="Zou C."/>
            <person name="Li K."/>
            <person name="Wang K."/>
            <person name="Li T."/>
            <person name="Gao L."/>
            <person name="Zhang X."/>
            <person name="Wang H."/>
            <person name="Yang Z."/>
            <person name="Liu X."/>
            <person name="Jiang W."/>
            <person name="Mao L."/>
            <person name="Kong X."/>
            <person name="Jiao Y."/>
            <person name="Jia J."/>
        </authorList>
    </citation>
    <scope>NUCLEOTIDE SEQUENCE [LARGE SCALE GENOMIC DNA]</scope>
    <source>
        <strain evidence="5">cv. AL8/78</strain>
    </source>
</reference>
<protein>
    <submittedName>
        <fullName evidence="4">Uncharacterized protein</fullName>
    </submittedName>
</protein>
<sequence>MDSGYTIDHHVACGKLITLFSAPDYPQFQASVDRYNNSGAYIVLSPPDFATPDFHTFQAVKPRPKAHPYYDFEDVIDSDEELNLGAMDTGTSSS</sequence>
<proteinExistence type="predicted"/>
<dbReference type="InterPro" id="IPR029052">
    <property type="entry name" value="Metallo-depent_PP-like"/>
</dbReference>
<comment type="cofactor">
    <cofactor evidence="1">
        <name>Mn(2+)</name>
        <dbReference type="ChEBI" id="CHEBI:29035"/>
    </cofactor>
</comment>
<dbReference type="PANTHER" id="PTHR45668">
    <property type="entry name" value="SERINE/THREONINE-PROTEIN PHOSPHATASE 5-RELATED"/>
    <property type="match status" value="1"/>
</dbReference>
<evidence type="ECO:0000256" key="1">
    <source>
        <dbReference type="ARBA" id="ARBA00001936"/>
    </source>
</evidence>
<dbReference type="Gramene" id="AET7Gv20611200.6">
    <property type="protein sequence ID" value="AET7Gv20611200.6"/>
    <property type="gene ID" value="AET7Gv20611200"/>
</dbReference>
<reference evidence="4" key="3">
    <citation type="journal article" date="2017" name="Nature">
        <title>Genome sequence of the progenitor of the wheat D genome Aegilops tauschii.</title>
        <authorList>
            <person name="Luo M.C."/>
            <person name="Gu Y.Q."/>
            <person name="Puiu D."/>
            <person name="Wang H."/>
            <person name="Twardziok S.O."/>
            <person name="Deal K.R."/>
            <person name="Huo N."/>
            <person name="Zhu T."/>
            <person name="Wang L."/>
            <person name="Wang Y."/>
            <person name="McGuire P.E."/>
            <person name="Liu S."/>
            <person name="Long H."/>
            <person name="Ramasamy R.K."/>
            <person name="Rodriguez J.C."/>
            <person name="Van S.L."/>
            <person name="Yuan L."/>
            <person name="Wang Z."/>
            <person name="Xia Z."/>
            <person name="Xiao L."/>
            <person name="Anderson O.D."/>
            <person name="Ouyang S."/>
            <person name="Liang Y."/>
            <person name="Zimin A.V."/>
            <person name="Pertea G."/>
            <person name="Qi P."/>
            <person name="Bennetzen J.L."/>
            <person name="Dai X."/>
            <person name="Dawson M.W."/>
            <person name="Muller H.G."/>
            <person name="Kugler K."/>
            <person name="Rivarola-Duarte L."/>
            <person name="Spannagl M."/>
            <person name="Mayer K.F.X."/>
            <person name="Lu F.H."/>
            <person name="Bevan M.W."/>
            <person name="Leroy P."/>
            <person name="Li P."/>
            <person name="You F.M."/>
            <person name="Sun Q."/>
            <person name="Liu Z."/>
            <person name="Lyons E."/>
            <person name="Wicker T."/>
            <person name="Salzberg S.L."/>
            <person name="Devos K.M."/>
            <person name="Dvorak J."/>
        </authorList>
    </citation>
    <scope>NUCLEOTIDE SEQUENCE [LARGE SCALE GENOMIC DNA]</scope>
    <source>
        <strain evidence="4">cv. AL8/78</strain>
    </source>
</reference>
<dbReference type="InterPro" id="IPR051134">
    <property type="entry name" value="PPP_phosphatase"/>
</dbReference>
<evidence type="ECO:0000313" key="5">
    <source>
        <dbReference type="Proteomes" id="UP000015105"/>
    </source>
</evidence>
<dbReference type="SUPFAM" id="SSF56300">
    <property type="entry name" value="Metallo-dependent phosphatases"/>
    <property type="match status" value="1"/>
</dbReference>
<dbReference type="Gene3D" id="3.60.21.10">
    <property type="match status" value="1"/>
</dbReference>
<evidence type="ECO:0000313" key="4">
    <source>
        <dbReference type="EnsemblPlants" id="AET7Gv20611200.8"/>
    </source>
</evidence>
<dbReference type="EnsemblPlants" id="AET7Gv20611200.6">
    <property type="protein sequence ID" value="AET7Gv20611200.6"/>
    <property type="gene ID" value="AET7Gv20611200"/>
</dbReference>
<dbReference type="Proteomes" id="UP000015105">
    <property type="component" value="Chromosome 7D"/>
</dbReference>
<keyword evidence="5" id="KW-1185">Reference proteome</keyword>
<dbReference type="Gramene" id="AET7Gv20611200.8">
    <property type="protein sequence ID" value="AET7Gv20611200.8"/>
    <property type="gene ID" value="AET7Gv20611200"/>
</dbReference>
<name>A0A453RKC8_AEGTS</name>
<keyword evidence="2" id="KW-0479">Metal-binding</keyword>
<accession>A0A453RKC8</accession>
<reference evidence="4" key="4">
    <citation type="submission" date="2019-03" db="UniProtKB">
        <authorList>
            <consortium name="EnsemblPlants"/>
        </authorList>
    </citation>
    <scope>IDENTIFICATION</scope>
</reference>
<reference evidence="4" key="5">
    <citation type="journal article" date="2021" name="G3 (Bethesda)">
        <title>Aegilops tauschii genome assembly Aet v5.0 features greater sequence contiguity and improved annotation.</title>
        <authorList>
            <person name="Wang L."/>
            <person name="Zhu T."/>
            <person name="Rodriguez J.C."/>
            <person name="Deal K.R."/>
            <person name="Dubcovsky J."/>
            <person name="McGuire P.E."/>
            <person name="Lux T."/>
            <person name="Spannagl M."/>
            <person name="Mayer K.F.X."/>
            <person name="Baldrich P."/>
            <person name="Meyers B.C."/>
            <person name="Huo N."/>
            <person name="Gu Y.Q."/>
            <person name="Zhou H."/>
            <person name="Devos K.M."/>
            <person name="Bennetzen J.L."/>
            <person name="Unver T."/>
            <person name="Budak H."/>
            <person name="Gulick P.J."/>
            <person name="Galiba G."/>
            <person name="Kalapos B."/>
            <person name="Nelson D.R."/>
            <person name="Li P."/>
            <person name="You F.M."/>
            <person name="Luo M.C."/>
            <person name="Dvorak J."/>
        </authorList>
    </citation>
    <scope>NUCLEOTIDE SEQUENCE [LARGE SCALE GENOMIC DNA]</scope>
    <source>
        <strain evidence="4">cv. AL8/78</strain>
    </source>
</reference>